<evidence type="ECO:0000313" key="3">
    <source>
        <dbReference type="Proteomes" id="UP000678393"/>
    </source>
</evidence>
<proteinExistence type="predicted"/>
<dbReference type="PANTHER" id="PTHR12308">
    <property type="entry name" value="ANOCTAMIN"/>
    <property type="match status" value="1"/>
</dbReference>
<feature type="non-terminal residue" evidence="2">
    <location>
        <position position="1"/>
    </location>
</feature>
<gene>
    <name evidence="2" type="ORF">CUNI_LOCUS12321</name>
</gene>
<feature type="domain" description="Anoctamin dimerisation" evidence="1">
    <location>
        <begin position="57"/>
        <end position="297"/>
    </location>
</feature>
<dbReference type="GO" id="GO:0046983">
    <property type="term" value="F:protein dimerization activity"/>
    <property type="evidence" value="ECO:0007669"/>
    <property type="project" value="InterPro"/>
</dbReference>
<dbReference type="Proteomes" id="UP000678393">
    <property type="component" value="Unassembled WGS sequence"/>
</dbReference>
<dbReference type="AlphaFoldDB" id="A0A8S3ZBN2"/>
<dbReference type="PANTHER" id="PTHR12308:SF84">
    <property type="entry name" value="ANOCTAMIN"/>
    <property type="match status" value="1"/>
</dbReference>
<comment type="caution">
    <text evidence="2">The sequence shown here is derived from an EMBL/GenBank/DDBJ whole genome shotgun (WGS) entry which is preliminary data.</text>
</comment>
<dbReference type="InterPro" id="IPR032394">
    <property type="entry name" value="Anoct_dimer"/>
</dbReference>
<accession>A0A8S3ZBN2</accession>
<name>A0A8S3ZBN2_9EUPU</name>
<sequence length="300" mass="34901">VTNNPEAPEQVNLQVNDEENGECSDEIVLLDNSPTPSVRIHQSISCMFYLQDDAILFFEDGVRRIDFVLVYKKDSNPEDEAKKQKWRRNFQASIQKEGLQLEEAERVPRKMFYIPTADYLPGEGGYSKDQTTYYIKVHATWDVLTRYAEIMNFKMPLAENDLINKLTSCWSKCPTPFDYDSTILPEIPDYFTASFSRSREHQFIIQDKDTFFTPAQRSLITHQILSRAVFEDVGDPSKNKFGIKKMLSIGAYSAAYPLHEGEYTSEHSLLTRAARNQRHLLYETWARPKAWYKFQPLDHI</sequence>
<dbReference type="GO" id="GO:0005886">
    <property type="term" value="C:plasma membrane"/>
    <property type="evidence" value="ECO:0007669"/>
    <property type="project" value="TreeGrafter"/>
</dbReference>
<dbReference type="GO" id="GO:0005254">
    <property type="term" value="F:chloride channel activity"/>
    <property type="evidence" value="ECO:0007669"/>
    <property type="project" value="TreeGrafter"/>
</dbReference>
<dbReference type="OrthoDB" id="6145781at2759"/>
<keyword evidence="3" id="KW-1185">Reference proteome</keyword>
<evidence type="ECO:0000259" key="1">
    <source>
        <dbReference type="Pfam" id="PF16178"/>
    </source>
</evidence>
<dbReference type="InterPro" id="IPR007632">
    <property type="entry name" value="Anoctamin"/>
</dbReference>
<reference evidence="2" key="1">
    <citation type="submission" date="2021-04" db="EMBL/GenBank/DDBJ databases">
        <authorList>
            <consortium name="Molecular Ecology Group"/>
        </authorList>
    </citation>
    <scope>NUCLEOTIDE SEQUENCE</scope>
</reference>
<organism evidence="2 3">
    <name type="scientific">Candidula unifasciata</name>
    <dbReference type="NCBI Taxonomy" id="100452"/>
    <lineage>
        <taxon>Eukaryota</taxon>
        <taxon>Metazoa</taxon>
        <taxon>Spiralia</taxon>
        <taxon>Lophotrochozoa</taxon>
        <taxon>Mollusca</taxon>
        <taxon>Gastropoda</taxon>
        <taxon>Heterobranchia</taxon>
        <taxon>Euthyneura</taxon>
        <taxon>Panpulmonata</taxon>
        <taxon>Eupulmonata</taxon>
        <taxon>Stylommatophora</taxon>
        <taxon>Helicina</taxon>
        <taxon>Helicoidea</taxon>
        <taxon>Geomitridae</taxon>
        <taxon>Candidula</taxon>
    </lineage>
</organism>
<evidence type="ECO:0000313" key="2">
    <source>
        <dbReference type="EMBL" id="CAG5126763.1"/>
    </source>
</evidence>
<protein>
    <recommendedName>
        <fullName evidence="1">Anoctamin dimerisation domain-containing protein</fullName>
    </recommendedName>
</protein>
<feature type="non-terminal residue" evidence="2">
    <location>
        <position position="300"/>
    </location>
</feature>
<dbReference type="EMBL" id="CAJHNH020002446">
    <property type="protein sequence ID" value="CAG5126763.1"/>
    <property type="molecule type" value="Genomic_DNA"/>
</dbReference>
<dbReference type="Pfam" id="PF16178">
    <property type="entry name" value="Anoct_dimer"/>
    <property type="match status" value="1"/>
</dbReference>